<dbReference type="Pfam" id="PF21149">
    <property type="entry name" value="FAS_pseudo-KR"/>
    <property type="match status" value="1"/>
</dbReference>
<dbReference type="InterPro" id="IPR014030">
    <property type="entry name" value="Ketoacyl_synth_N"/>
</dbReference>
<dbReference type="PROSITE" id="PS52004">
    <property type="entry name" value="KS3_2"/>
    <property type="match status" value="1"/>
</dbReference>
<dbReference type="VEuPathDB" id="VectorBase:RPRC000168"/>
<proteinExistence type="predicted"/>
<dbReference type="GO" id="GO:0004312">
    <property type="term" value="F:fatty acid synthase activity"/>
    <property type="evidence" value="ECO:0007669"/>
    <property type="project" value="UniProtKB-EC"/>
</dbReference>
<name>T1H832_RHOPR</name>
<dbReference type="GO" id="GO:0016491">
    <property type="term" value="F:oxidoreductase activity"/>
    <property type="evidence" value="ECO:0007669"/>
    <property type="project" value="UniProtKB-KW"/>
</dbReference>
<dbReference type="Pfam" id="PF00698">
    <property type="entry name" value="Acyl_transf_1"/>
    <property type="match status" value="1"/>
</dbReference>
<dbReference type="InterPro" id="IPR014031">
    <property type="entry name" value="Ketoacyl_synth_C"/>
</dbReference>
<sequence>MAGFSQLCSKPVTKGLLDVPNYLGKFKNNLTFDNKHFGIPNSLYQITDPLTTQSLKYSFEAICDAGVNPSSLTGTNTAVIMSSSISETEYEVLHNCNSRLSSMVGQSRNMQANRISYFLNFKGPSLVFNSSWTGGMQALQEAYQLVSSGQATAALAGAGNIIFGPEISFHFQSMGRLNKDGKTKSFSEDADGYTRSEGCVVFFLQRAEDAKRSYGTIVNVLTSNYGARSTSFSDFSPEQYKDLLLRIYKEAHIDPSEVCYIEADGTGIKKMDALELNAISEVMCKNRTTPLAIGSVKSNVGHSEVASTFISIIKVLFAFKTGYISPNLHYFSPNPEVPALLSGQMKVITEPTPLEGNTVGISGVGISGSYSHTIIKSPERKHLRQFSANNVPWLFVISGRVEPELVKVEAMPFKEEFIALTHNVFKSHIKGHLYRGYAILNEGDHKFHETKLYDVAEKRAIWFLFSGMGSQWPGMGADLMRLPTFARTINLCHEILLPKGINLLKIINSKDSHIYDNVLHSFIGIAAIQMGLVDVLREIGIEPDGIIGHSVGELGCAYADGCFTAKEMILSAFSRGKASIETQLVKGMMAAVGEVLCTLIINLFSIGLGYKQIKDQLPPSIEVACHNSDTSCTLSGPVDDMNEYVAGLKEKGIFAKLVNVSNIAYHSRYIKPAAPALLKYLQEVIQKPRKRTKRWISSSIPESSWDSDLAKFSSAEYHTNNLLNSVLFEEASAHIPENAIVIEIAPHGLLQSIVKKSLPNCTNIPLVNRFEIDTTLHLIKAIGKLYLEGISIKIDNLYPKVEFPVSGNLPYIAPMLTWDGTGSFQRIEGSFKKKPCWEYYKLSEKRLEKYLGCKIFDAEVMPSVSLLMHALDIFARSKEFSKNGNPLLIENIQFKQSLEIAKYNFKVFFNINTKILSCEGLTLHSPILKHCTITHSAPNLIKEICQFMPYYNSSAEKYQGQFVDCFQIVFHHIEWFKCITKRLIVILIKEDEDFKNMLSTYSSHNNINIDFITSPTKDSVDELHLNLKSWEHLLIIGELPPYESVLNCLKKVKTGFILQKENKNKNEKLKDFLPIFQFKYKEQFCTLFKMIYEEKFDLNIIKINTSNNWKANLKLYLKNNVSRIKSSNVQYVVGKIKTLSTVYNIVQFCKKLGTSEMIRFIFTDDESPSFSLDLPFYQQQIALDLIMNISVRGRWGYLKLLSLPNKPLMYPVNTEQKLIFPLSSIKGEDVKLTTLGINLSEIEENSQENQISSSYASVFQLVIFDYCGLDKLGREVCGIGTLSHTMKLIDDKLLCWQKPQHWTNEEAVSVPLCYLIAYSIYEHVYSTCSYELASKSTILVHRATLLASQAIIYVALSKGIEVFVTYTTLEEKNLILQFFPQIDKNNIFPRKNGIFVSLLLNKIKRGVDVVINSDEDRLMLDSSLQCIARHGIFFQMNNHTINESCAIGMKVFLKEIRVIGVSAESLLDRPFSVKEELHRRVQLDIKEGHVKPLRTNILPYNADNVDAVERAKNENSAKLVFSMFCNKPESIKKDLFICSERKSYIIISNEYKFWLDLVGWLLNRGALNVHVFRDLQNITQRNKQRIMSILNKYPSAKISLHPISNPTNFSEMKKYFVTINCIAEISEIFILGKVLRFDIEMNVTCQSAILILTRLIKR</sequence>
<dbReference type="Gene3D" id="3.40.47.10">
    <property type="match status" value="1"/>
</dbReference>
<dbReference type="SUPFAM" id="SSF51735">
    <property type="entry name" value="NAD(P)-binding Rossmann-fold domains"/>
    <property type="match status" value="1"/>
</dbReference>
<dbReference type="SMART" id="SM00825">
    <property type="entry name" value="PKS_KS"/>
    <property type="match status" value="1"/>
</dbReference>
<dbReference type="SUPFAM" id="SSF52151">
    <property type="entry name" value="FabD/lysophospholipase-like"/>
    <property type="match status" value="1"/>
</dbReference>
<dbReference type="SUPFAM" id="SSF53901">
    <property type="entry name" value="Thiolase-like"/>
    <property type="match status" value="1"/>
</dbReference>
<evidence type="ECO:0000313" key="3">
    <source>
        <dbReference type="Proteomes" id="UP000015103"/>
    </source>
</evidence>
<dbReference type="Gene3D" id="3.40.50.720">
    <property type="entry name" value="NAD(P)-binding Rossmann-like Domain"/>
    <property type="match status" value="1"/>
</dbReference>
<feature type="domain" description="Ketosynthase family 3 (KS3)" evidence="1">
    <location>
        <begin position="1"/>
        <end position="377"/>
    </location>
</feature>
<organism evidence="2 3">
    <name type="scientific">Rhodnius prolixus</name>
    <name type="common">Triatomid bug</name>
    <dbReference type="NCBI Taxonomy" id="13249"/>
    <lineage>
        <taxon>Eukaryota</taxon>
        <taxon>Metazoa</taxon>
        <taxon>Ecdysozoa</taxon>
        <taxon>Arthropoda</taxon>
        <taxon>Hexapoda</taxon>
        <taxon>Insecta</taxon>
        <taxon>Pterygota</taxon>
        <taxon>Neoptera</taxon>
        <taxon>Paraneoptera</taxon>
        <taxon>Hemiptera</taxon>
        <taxon>Heteroptera</taxon>
        <taxon>Panheteroptera</taxon>
        <taxon>Cimicomorpha</taxon>
        <taxon>Reduviidae</taxon>
        <taxon>Triatominae</taxon>
        <taxon>Rhodnius</taxon>
    </lineage>
</organism>
<dbReference type="EMBL" id="ACPB03002155">
    <property type="status" value="NOT_ANNOTATED_CDS"/>
    <property type="molecule type" value="Genomic_DNA"/>
</dbReference>
<dbReference type="SUPFAM" id="SSF55048">
    <property type="entry name" value="Probable ACP-binding domain of malonyl-CoA ACP transacylase"/>
    <property type="match status" value="1"/>
</dbReference>
<dbReference type="GO" id="GO:0016787">
    <property type="term" value="F:hydrolase activity"/>
    <property type="evidence" value="ECO:0007669"/>
    <property type="project" value="UniProtKB-KW"/>
</dbReference>
<dbReference type="InterPro" id="IPR020843">
    <property type="entry name" value="ER"/>
</dbReference>
<dbReference type="InterPro" id="IPR016039">
    <property type="entry name" value="Thiolase-like"/>
</dbReference>
<dbReference type="Pfam" id="PF02801">
    <property type="entry name" value="Ketoacyl-synt_C"/>
    <property type="match status" value="1"/>
</dbReference>
<dbReference type="InterPro" id="IPR016035">
    <property type="entry name" value="Acyl_Trfase/lysoPLipase"/>
</dbReference>
<keyword evidence="3" id="KW-1185">Reference proteome</keyword>
<dbReference type="SMART" id="SM00827">
    <property type="entry name" value="PKS_AT"/>
    <property type="match status" value="1"/>
</dbReference>
<reference evidence="2" key="1">
    <citation type="submission" date="2015-05" db="UniProtKB">
        <authorList>
            <consortium name="EnsemblMetazoa"/>
        </authorList>
    </citation>
    <scope>IDENTIFICATION</scope>
</reference>
<dbReference type="STRING" id="13249.T1H832"/>
<dbReference type="EMBL" id="ACPB03002157">
    <property type="status" value="NOT_ANNOTATED_CDS"/>
    <property type="molecule type" value="Genomic_DNA"/>
</dbReference>
<dbReference type="GO" id="GO:0006633">
    <property type="term" value="P:fatty acid biosynthetic process"/>
    <property type="evidence" value="ECO:0007669"/>
    <property type="project" value="UniProtKB-UniPathway"/>
</dbReference>
<dbReference type="UniPathway" id="UPA00094"/>
<dbReference type="OMA" id="LRINICI"/>
<dbReference type="InterPro" id="IPR036291">
    <property type="entry name" value="NAD(P)-bd_dom_sf"/>
</dbReference>
<dbReference type="PANTHER" id="PTHR43775:SF23">
    <property type="entry name" value="FATTY ACID SYNTHASE 3"/>
    <property type="match status" value="1"/>
</dbReference>
<dbReference type="InterPro" id="IPR014043">
    <property type="entry name" value="Acyl_transferase_dom"/>
</dbReference>
<dbReference type="InterPro" id="IPR050091">
    <property type="entry name" value="PKS_NRPS_Biosynth_Enz"/>
</dbReference>
<dbReference type="InterPro" id="IPR020841">
    <property type="entry name" value="PKS_Beta-ketoAc_synthase_dom"/>
</dbReference>
<dbReference type="PANTHER" id="PTHR43775">
    <property type="entry name" value="FATTY ACID SYNTHASE"/>
    <property type="match status" value="1"/>
</dbReference>
<dbReference type="InterPro" id="IPR016036">
    <property type="entry name" value="Malonyl_transacylase_ACP-bd"/>
</dbReference>
<dbReference type="Pfam" id="PF16197">
    <property type="entry name" value="KAsynt_C_assoc"/>
    <property type="match status" value="1"/>
</dbReference>
<evidence type="ECO:0000313" key="2">
    <source>
        <dbReference type="EnsemblMetazoa" id="RPRC000168-PA"/>
    </source>
</evidence>
<dbReference type="Pfam" id="PF00109">
    <property type="entry name" value="ketoacyl-synt"/>
    <property type="match status" value="1"/>
</dbReference>
<accession>T1H832</accession>
<dbReference type="Gene3D" id="3.40.366.10">
    <property type="entry name" value="Malonyl-Coenzyme A Acyl Carrier Protein, domain 2"/>
    <property type="match status" value="1"/>
</dbReference>
<dbReference type="InterPro" id="IPR049391">
    <property type="entry name" value="FAS_pseudo-KR"/>
</dbReference>
<dbReference type="Gene3D" id="3.30.70.3290">
    <property type="match status" value="1"/>
</dbReference>
<dbReference type="HOGENOM" id="CLU_000022_31_7_1"/>
<dbReference type="SMART" id="SM00829">
    <property type="entry name" value="PKS_ER"/>
    <property type="match status" value="1"/>
</dbReference>
<dbReference type="InterPro" id="IPR032821">
    <property type="entry name" value="PKS_assoc"/>
</dbReference>
<protein>
    <recommendedName>
        <fullName evidence="1">Ketosynthase family 3 (KS3) domain-containing protein</fullName>
    </recommendedName>
</protein>
<dbReference type="CDD" id="cd00833">
    <property type="entry name" value="PKS"/>
    <property type="match status" value="1"/>
</dbReference>
<dbReference type="InterPro" id="IPR001227">
    <property type="entry name" value="Ac_transferase_dom_sf"/>
</dbReference>
<dbReference type="EnsemblMetazoa" id="RPRC000168-RA">
    <property type="protein sequence ID" value="RPRC000168-PA"/>
    <property type="gene ID" value="RPRC000168"/>
</dbReference>
<dbReference type="InParanoid" id="T1H832"/>
<dbReference type="eggNOG" id="KOG1202">
    <property type="taxonomic scope" value="Eukaryota"/>
</dbReference>
<dbReference type="Gene3D" id="3.90.180.10">
    <property type="entry name" value="Medium-chain alcohol dehydrogenases, catalytic domain"/>
    <property type="match status" value="1"/>
</dbReference>
<evidence type="ECO:0000259" key="1">
    <source>
        <dbReference type="PROSITE" id="PS52004"/>
    </source>
</evidence>
<dbReference type="Proteomes" id="UP000015103">
    <property type="component" value="Unassembled WGS sequence"/>
</dbReference>
<dbReference type="EMBL" id="ACPB03002156">
    <property type="status" value="NOT_ANNOTATED_CDS"/>
    <property type="molecule type" value="Genomic_DNA"/>
</dbReference>